<dbReference type="SMART" id="SM00587">
    <property type="entry name" value="CHK"/>
    <property type="match status" value="1"/>
</dbReference>
<dbReference type="Pfam" id="PF02958">
    <property type="entry name" value="EcKL"/>
    <property type="match status" value="1"/>
</dbReference>
<dbReference type="OrthoDB" id="191037at2759"/>
<dbReference type="EMBL" id="CAICTM010002309">
    <property type="protein sequence ID" value="CAB9528748.1"/>
    <property type="molecule type" value="Genomic_DNA"/>
</dbReference>
<organism evidence="2 3">
    <name type="scientific">Seminavis robusta</name>
    <dbReference type="NCBI Taxonomy" id="568900"/>
    <lineage>
        <taxon>Eukaryota</taxon>
        <taxon>Sar</taxon>
        <taxon>Stramenopiles</taxon>
        <taxon>Ochrophyta</taxon>
        <taxon>Bacillariophyta</taxon>
        <taxon>Bacillariophyceae</taxon>
        <taxon>Bacillariophycidae</taxon>
        <taxon>Naviculales</taxon>
        <taxon>Naviculaceae</taxon>
        <taxon>Seminavis</taxon>
    </lineage>
</organism>
<sequence length="419" mass="48006">METASLLFRLFRFALRGYYQNAFEYFISLAPSVALLTDKSSSETGDSEPPVPLGLSPSNITVEWLTHLLQKKELLSKDNRIRSFELSTFGEVGQMSELYRMTLSTAKESTLTPSSLIVKCNDRSIKGRVVGSLTLVHETEHGFFRDFSEEAQSVIPHPKVYFQAYDAATDNGLLIMEEIRNVRHQKLGVTMSVSQTKSHLSQIAALHAQYWQDPKLMSFDWLVNNSARREQTWGTMMKLMWKSKGKPRLVSIMSPKNIDTIEMFVQNSDKWCKKIDSCTYTLLHGDMNPYNLLIPKEDSDNQNIVTVDWQTVIRGNWSQDVAYFFASNLNPSTRKAHDDELLEHYRCELVKRGIDLSPEQLASDIVLGNIYVLVFFVMSFSVLEPSDPTQLEIMNYFTECVTYILDKDDSVRHMLESLL</sequence>
<dbReference type="Proteomes" id="UP001153069">
    <property type="component" value="Unassembled WGS sequence"/>
</dbReference>
<protein>
    <recommendedName>
        <fullName evidence="1">CHK kinase-like domain-containing protein</fullName>
    </recommendedName>
</protein>
<evidence type="ECO:0000313" key="3">
    <source>
        <dbReference type="Proteomes" id="UP001153069"/>
    </source>
</evidence>
<evidence type="ECO:0000313" key="2">
    <source>
        <dbReference type="EMBL" id="CAB9528748.1"/>
    </source>
</evidence>
<feature type="domain" description="CHK kinase-like" evidence="1">
    <location>
        <begin position="174"/>
        <end position="355"/>
    </location>
</feature>
<dbReference type="SUPFAM" id="SSF56112">
    <property type="entry name" value="Protein kinase-like (PK-like)"/>
    <property type="match status" value="1"/>
</dbReference>
<dbReference type="InterPro" id="IPR011009">
    <property type="entry name" value="Kinase-like_dom_sf"/>
</dbReference>
<comment type="caution">
    <text evidence="2">The sequence shown here is derived from an EMBL/GenBank/DDBJ whole genome shotgun (WGS) entry which is preliminary data.</text>
</comment>
<dbReference type="InterPro" id="IPR052961">
    <property type="entry name" value="Oxido-Kinase-like_Enzymes"/>
</dbReference>
<gene>
    <name evidence="2" type="ORF">SEMRO_2311_G322820.1</name>
</gene>
<dbReference type="PANTHER" id="PTHR23020:SF41">
    <property type="entry name" value="AMINOGLYCOSIDE PHOSPHOTRANSFERASE DOMAIN-CONTAINING PROTEIN"/>
    <property type="match status" value="1"/>
</dbReference>
<reference evidence="2" key="1">
    <citation type="submission" date="2020-06" db="EMBL/GenBank/DDBJ databases">
        <authorList>
            <consortium name="Plant Systems Biology data submission"/>
        </authorList>
    </citation>
    <scope>NUCLEOTIDE SEQUENCE</scope>
    <source>
        <strain evidence="2">D6</strain>
    </source>
</reference>
<accession>A0A9N8HZK6</accession>
<dbReference type="InterPro" id="IPR015897">
    <property type="entry name" value="CHK_kinase-like"/>
</dbReference>
<proteinExistence type="predicted"/>
<name>A0A9N8HZK6_9STRA</name>
<dbReference type="Gene3D" id="3.90.1200.10">
    <property type="match status" value="1"/>
</dbReference>
<dbReference type="PANTHER" id="PTHR23020">
    <property type="entry name" value="UNCHARACTERIZED NUCLEAR HORMONE RECEPTOR-RELATED"/>
    <property type="match status" value="1"/>
</dbReference>
<keyword evidence="3" id="KW-1185">Reference proteome</keyword>
<dbReference type="AlphaFoldDB" id="A0A9N8HZK6"/>
<evidence type="ECO:0000259" key="1">
    <source>
        <dbReference type="SMART" id="SM00587"/>
    </source>
</evidence>
<dbReference type="InterPro" id="IPR004119">
    <property type="entry name" value="EcKL"/>
</dbReference>